<dbReference type="OrthoDB" id="6402872at2"/>
<accession>A0A2U1CXA6</accession>
<dbReference type="RefSeq" id="WP_116918928.1">
    <property type="nucleotide sequence ID" value="NZ_QEKQ01000004.1"/>
</dbReference>
<reference evidence="1 2" key="1">
    <citation type="submission" date="2018-04" db="EMBL/GenBank/DDBJ databases">
        <title>Genomic Encyclopedia of Type Strains, Phase IV (KMG-IV): sequencing the most valuable type-strain genomes for metagenomic binning, comparative biology and taxonomic classification.</title>
        <authorList>
            <person name="Goeker M."/>
        </authorList>
    </citation>
    <scope>NUCLEOTIDE SEQUENCE [LARGE SCALE GENOMIC DNA]</scope>
    <source>
        <strain evidence="1 2">DSM 28688</strain>
    </source>
</reference>
<evidence type="ECO:0000313" key="1">
    <source>
        <dbReference type="EMBL" id="PVY76872.1"/>
    </source>
</evidence>
<protein>
    <submittedName>
        <fullName evidence="1">Uncharacterized protein</fullName>
    </submittedName>
</protein>
<evidence type="ECO:0000313" key="2">
    <source>
        <dbReference type="Proteomes" id="UP000245887"/>
    </source>
</evidence>
<name>A0A2U1CXA6_9GAMM</name>
<sequence length="68" mass="7684">MPTYQIHLDERQTLPERLKKKAAELGLTPEQLIRRFIVSGMADDGSDSEPAIPGEMLEDALIKNDVYK</sequence>
<gene>
    <name evidence="1" type="ORF">C8D92_104103</name>
</gene>
<proteinExistence type="predicted"/>
<organism evidence="1 2">
    <name type="scientific">Tamilnaduibacter salinus</name>
    <dbReference type="NCBI Taxonomy" id="1484056"/>
    <lineage>
        <taxon>Bacteria</taxon>
        <taxon>Pseudomonadati</taxon>
        <taxon>Pseudomonadota</taxon>
        <taxon>Gammaproteobacteria</taxon>
        <taxon>Pseudomonadales</taxon>
        <taxon>Marinobacteraceae</taxon>
        <taxon>Tamilnaduibacter</taxon>
    </lineage>
</organism>
<dbReference type="EMBL" id="QEKQ01000004">
    <property type="protein sequence ID" value="PVY76872.1"/>
    <property type="molecule type" value="Genomic_DNA"/>
</dbReference>
<dbReference type="Proteomes" id="UP000245887">
    <property type="component" value="Unassembled WGS sequence"/>
</dbReference>
<comment type="caution">
    <text evidence="1">The sequence shown here is derived from an EMBL/GenBank/DDBJ whole genome shotgun (WGS) entry which is preliminary data.</text>
</comment>
<dbReference type="AlphaFoldDB" id="A0A2U1CXA6"/>